<keyword evidence="2" id="KW-1185">Reference proteome</keyword>
<gene>
    <name evidence="1" type="ORF">AVEN_32998_1</name>
</gene>
<dbReference type="OrthoDB" id="6375801at2759"/>
<name>A0A4Y2IP22_ARAVE</name>
<organism evidence="1 2">
    <name type="scientific">Araneus ventricosus</name>
    <name type="common">Orbweaver spider</name>
    <name type="synonym">Epeira ventricosa</name>
    <dbReference type="NCBI Taxonomy" id="182803"/>
    <lineage>
        <taxon>Eukaryota</taxon>
        <taxon>Metazoa</taxon>
        <taxon>Ecdysozoa</taxon>
        <taxon>Arthropoda</taxon>
        <taxon>Chelicerata</taxon>
        <taxon>Arachnida</taxon>
        <taxon>Araneae</taxon>
        <taxon>Araneomorphae</taxon>
        <taxon>Entelegynae</taxon>
        <taxon>Araneoidea</taxon>
        <taxon>Araneidae</taxon>
        <taxon>Araneus</taxon>
    </lineage>
</organism>
<evidence type="ECO:0000313" key="1">
    <source>
        <dbReference type="EMBL" id="GBM79395.1"/>
    </source>
</evidence>
<sequence>MILCSRYESKQKQMGRIYIRKIRYYVHSRNENNDRDEHRNVLMPSRVYKRIRIYVLCKQALASATWNYTESRHGKGASDGIGSIIKQSADKAVAEGNDIPDVDALFTVPRERCTGVFVTTVSELDINDEMVDNSAIKVNSWVAVRFEDEWFPGEVVEVINEDIKTKFMIHAGQPSVNHFKWPVKTDCHRIPIATIISKISPPYPISRHFAFSQNFSLTY</sequence>
<dbReference type="EMBL" id="BGPR01002817">
    <property type="protein sequence ID" value="GBM79395.1"/>
    <property type="molecule type" value="Genomic_DNA"/>
</dbReference>
<accession>A0A4Y2IP22</accession>
<dbReference type="AlphaFoldDB" id="A0A4Y2IP22"/>
<proteinExistence type="predicted"/>
<protein>
    <submittedName>
        <fullName evidence="1">Uncharacterized protein</fullName>
    </submittedName>
</protein>
<dbReference type="Proteomes" id="UP000499080">
    <property type="component" value="Unassembled WGS sequence"/>
</dbReference>
<evidence type="ECO:0000313" key="2">
    <source>
        <dbReference type="Proteomes" id="UP000499080"/>
    </source>
</evidence>
<comment type="caution">
    <text evidence="1">The sequence shown here is derived from an EMBL/GenBank/DDBJ whole genome shotgun (WGS) entry which is preliminary data.</text>
</comment>
<reference evidence="1 2" key="1">
    <citation type="journal article" date="2019" name="Sci. Rep.">
        <title>Orb-weaving spider Araneus ventricosus genome elucidates the spidroin gene catalogue.</title>
        <authorList>
            <person name="Kono N."/>
            <person name="Nakamura H."/>
            <person name="Ohtoshi R."/>
            <person name="Moran D.A.P."/>
            <person name="Shinohara A."/>
            <person name="Yoshida Y."/>
            <person name="Fujiwara M."/>
            <person name="Mori M."/>
            <person name="Tomita M."/>
            <person name="Arakawa K."/>
        </authorList>
    </citation>
    <scope>NUCLEOTIDE SEQUENCE [LARGE SCALE GENOMIC DNA]</scope>
</reference>